<proteinExistence type="predicted"/>
<feature type="region of interest" description="Disordered" evidence="1">
    <location>
        <begin position="104"/>
        <end position="123"/>
    </location>
</feature>
<dbReference type="PANTHER" id="PTHR36842">
    <property type="entry name" value="PROTEIN TOLB HOMOLOG"/>
    <property type="match status" value="1"/>
</dbReference>
<protein>
    <recommendedName>
        <fullName evidence="2">CARDB domain-containing protein</fullName>
    </recommendedName>
</protein>
<evidence type="ECO:0000259" key="2">
    <source>
        <dbReference type="Pfam" id="PF07705"/>
    </source>
</evidence>
<sequence>LDGERLTLENAAPFHAAGEDGSLPRAFDLSPGFHTLVVLPYAATNAGGTASGNDDSSDPDISSNGRFVVFASSATNLTANDTNALVDVYYRDLQTGVTQLVSVSTAGTGPGNGTSSDPSVSDDGRLVTFTSGASNLVASDNNARSDVFVRDMFTGETRLVSVNLTNTGPGNNGGQSAQISDNGRFVVFASESSNLTANDTNIIRDVFVRDLLNNTTTLVSVTPGTTGTSGNGASDAPSISAVGQYIVFVSEATNLDGGAGGPGADVYIRDTILRDTDLVSDSAGNSGGGLVDVNAASPTVSDNGRFVAFVSAATNLTSAADTNGVNDVFRKDTATGDVSRASVGTTGTIANGPSTRAKISADGRYVAFSSTASNLSSLDNGANEDVFIRDFSAGVTSLASVNRNNNGGTGSSQPALTDDGSIVAFSSTARDLVQEVTEDRNVFIATTVAAVDRDVPTFRIPPQPVENVAGSDVIRFVVIYEDNVFLDTGTIDNLDLVVTGPNGFSRTATLFSLVSTTGTSATATYTVAAPSGLLTTEANGTYNVRVAASQVADRARNFLPGIVTTGSFVLALPASETEPPVAVFSGGSPNPGTTTYEFSVIYSDLGGLNLATLDANDVTVTGPNGYSQTATLLGTSELSPTSDAGIYQVTAPGGVWDGPDSGTYTVTMLPGAVADVAGNLVVPGQLGQFVALGPDLVAIPVRGLRSGAISGVDRQRARVRILNQGSSTAAGAVSVRLFTSLDETLDAGDVTIGTFTQDVVIEPDTFEQVNVRFTYPQVREGNYFVLAQVDAGNAILEQDESNNVRASLTRVGLSAPFVDLQPTLVPFTGIRSRTGVNTATLTIRNAGNITAAADITVALAGLGDETPAVGDRPIATVPLKVNLRPGQRKTFRLNFSFPVEFSRGTYRLVATIDAGNLIAERDEDNNRVVSFSSFDYA</sequence>
<dbReference type="AlphaFoldDB" id="A0A6J4NPH3"/>
<dbReference type="SUPFAM" id="SSF82171">
    <property type="entry name" value="DPP6 N-terminal domain-like"/>
    <property type="match status" value="1"/>
</dbReference>
<feature type="domain" description="CARDB" evidence="2">
    <location>
        <begin position="837"/>
        <end position="927"/>
    </location>
</feature>
<evidence type="ECO:0000256" key="1">
    <source>
        <dbReference type="SAM" id="MobiDB-lite"/>
    </source>
</evidence>
<dbReference type="EMBL" id="CADCUQ010000310">
    <property type="protein sequence ID" value="CAA9394449.1"/>
    <property type="molecule type" value="Genomic_DNA"/>
</dbReference>
<feature type="domain" description="CARDB" evidence="2">
    <location>
        <begin position="704"/>
        <end position="806"/>
    </location>
</feature>
<dbReference type="Gene3D" id="2.60.40.10">
    <property type="entry name" value="Immunoglobulins"/>
    <property type="match status" value="2"/>
</dbReference>
<dbReference type="InterPro" id="IPR013783">
    <property type="entry name" value="Ig-like_fold"/>
</dbReference>
<feature type="compositionally biased region" description="Polar residues" evidence="1">
    <location>
        <begin position="104"/>
        <end position="119"/>
    </location>
</feature>
<gene>
    <name evidence="3" type="ORF">AVDCRST_MAG64-1361</name>
</gene>
<name>A0A6J4NPH3_9BACT</name>
<evidence type="ECO:0000313" key="3">
    <source>
        <dbReference type="EMBL" id="CAA9394449.1"/>
    </source>
</evidence>
<dbReference type="InterPro" id="IPR011635">
    <property type="entry name" value="CARDB"/>
</dbReference>
<dbReference type="Gene3D" id="2.120.10.30">
    <property type="entry name" value="TolB, C-terminal domain"/>
    <property type="match status" value="1"/>
</dbReference>
<feature type="non-terminal residue" evidence="3">
    <location>
        <position position="1"/>
    </location>
</feature>
<dbReference type="InterPro" id="IPR011042">
    <property type="entry name" value="6-blade_b-propeller_TolB-like"/>
</dbReference>
<dbReference type="Pfam" id="PF07705">
    <property type="entry name" value="CARDB"/>
    <property type="match status" value="2"/>
</dbReference>
<organism evidence="3">
    <name type="scientific">uncultured Phycisphaerae bacterium</name>
    <dbReference type="NCBI Taxonomy" id="904963"/>
    <lineage>
        <taxon>Bacteria</taxon>
        <taxon>Pseudomonadati</taxon>
        <taxon>Planctomycetota</taxon>
        <taxon>Phycisphaerae</taxon>
        <taxon>environmental samples</taxon>
    </lineage>
</organism>
<reference evidence="3" key="1">
    <citation type="submission" date="2020-02" db="EMBL/GenBank/DDBJ databases">
        <authorList>
            <person name="Meier V. D."/>
        </authorList>
    </citation>
    <scope>NUCLEOTIDE SEQUENCE</scope>
    <source>
        <strain evidence="3">AVDCRST_MAG64</strain>
    </source>
</reference>
<accession>A0A6J4NPH3</accession>